<dbReference type="InterPro" id="IPR006140">
    <property type="entry name" value="D-isomer_DH_NAD-bd"/>
</dbReference>
<dbReference type="Proteomes" id="UP000193495">
    <property type="component" value="Unassembled WGS sequence"/>
</dbReference>
<dbReference type="GO" id="GO:0008720">
    <property type="term" value="F:D-lactate dehydrogenase (NAD+) activity"/>
    <property type="evidence" value="ECO:0007669"/>
    <property type="project" value="UniProtKB-EC"/>
</dbReference>
<keyword evidence="2 4" id="KW-0560">Oxidoreductase</keyword>
<dbReference type="EMBL" id="FWFY01000004">
    <property type="protein sequence ID" value="SLN39526.1"/>
    <property type="molecule type" value="Genomic_DNA"/>
</dbReference>
<dbReference type="CDD" id="cd12183">
    <property type="entry name" value="LDH_like_2"/>
    <property type="match status" value="1"/>
</dbReference>
<evidence type="ECO:0000259" key="5">
    <source>
        <dbReference type="Pfam" id="PF00389"/>
    </source>
</evidence>
<evidence type="ECO:0000259" key="6">
    <source>
        <dbReference type="Pfam" id="PF02826"/>
    </source>
</evidence>
<evidence type="ECO:0000313" key="7">
    <source>
        <dbReference type="EMBL" id="PSK81835.1"/>
    </source>
</evidence>
<dbReference type="SUPFAM" id="SSF52283">
    <property type="entry name" value="Formate/glycerate dehydrogenase catalytic domain-like"/>
    <property type="match status" value="1"/>
</dbReference>
<evidence type="ECO:0000256" key="4">
    <source>
        <dbReference type="RuleBase" id="RU003719"/>
    </source>
</evidence>
<name>A0A1X6Z3R0_9RHOB</name>
<dbReference type="InterPro" id="IPR006139">
    <property type="entry name" value="D-isomer_2_OHA_DH_cat_dom"/>
</dbReference>
<evidence type="ECO:0000313" key="9">
    <source>
        <dbReference type="Proteomes" id="UP000193495"/>
    </source>
</evidence>
<feature type="domain" description="D-isomer specific 2-hydroxyacid dehydrogenase catalytic" evidence="5">
    <location>
        <begin position="3"/>
        <end position="329"/>
    </location>
</feature>
<keyword evidence="3" id="KW-0520">NAD</keyword>
<dbReference type="AlphaFoldDB" id="A0A1X6Z3R0"/>
<dbReference type="PROSITE" id="PS00065">
    <property type="entry name" value="D_2_HYDROXYACID_DH_1"/>
    <property type="match status" value="1"/>
</dbReference>
<dbReference type="InterPro" id="IPR058205">
    <property type="entry name" value="D-LDH-like"/>
</dbReference>
<dbReference type="InterPro" id="IPR036291">
    <property type="entry name" value="NAD(P)-bd_dom_sf"/>
</dbReference>
<sequence length="334" mass="35604">MHVAVFSAKPYDIAYLTAANAADPGHDLRFHAARLAPGTTALARGAEAVCAFVNDRLDRPVLEALAALGVRLVALRSAGFNHVDLAAAKAAGIALCRVPAYSPHAVAEHSLALILTLNRKTHRAWARVREGNFELDGLMGFDLYGKTVGVIGTGRIGSILARILLGFGCRVVAHDPNPDPDCLARGVAYLELDPLLAASDIVTLQCPLTAQTHHLIDDRAVARMKTGAMLINTSRGAVIDTRAIIRGLKSGRIGSLGLDVYEEEGELFFEDLSNRIIPDDVFARLLTFPNVLITGHQGFFTTEALTAIAETTLANITAYERDGAPLHPVPGPLA</sequence>
<reference evidence="8 9" key="1">
    <citation type="submission" date="2017-03" db="EMBL/GenBank/DDBJ databases">
        <authorList>
            <person name="Afonso C.L."/>
            <person name="Miller P.J."/>
            <person name="Scott M.A."/>
            <person name="Spackman E."/>
            <person name="Goraichik I."/>
            <person name="Dimitrov K.M."/>
            <person name="Suarez D.L."/>
            <person name="Swayne D.E."/>
        </authorList>
    </citation>
    <scope>NUCLEOTIDE SEQUENCE [LARGE SCALE GENOMIC DNA]</scope>
    <source>
        <strain evidence="8 9">CECT 8367</strain>
    </source>
</reference>
<evidence type="ECO:0000313" key="10">
    <source>
        <dbReference type="Proteomes" id="UP000240624"/>
    </source>
</evidence>
<comment type="similarity">
    <text evidence="1 4">Belongs to the D-isomer specific 2-hydroxyacid dehydrogenase family.</text>
</comment>
<dbReference type="InterPro" id="IPR029752">
    <property type="entry name" value="D-isomer_DH_CS1"/>
</dbReference>
<dbReference type="Pfam" id="PF00389">
    <property type="entry name" value="2-Hacid_dh"/>
    <property type="match status" value="1"/>
</dbReference>
<proteinExistence type="inferred from homology"/>
<dbReference type="PROSITE" id="PS00671">
    <property type="entry name" value="D_2_HYDROXYACID_DH_3"/>
    <property type="match status" value="1"/>
</dbReference>
<reference evidence="7 10" key="2">
    <citation type="submission" date="2018-03" db="EMBL/GenBank/DDBJ databases">
        <title>Genomic Encyclopedia of Archaeal and Bacterial Type Strains, Phase II (KMG-II): from individual species to whole genera.</title>
        <authorList>
            <person name="Goeker M."/>
        </authorList>
    </citation>
    <scope>NUCLEOTIDE SEQUENCE [LARGE SCALE GENOMIC DNA]</scope>
    <source>
        <strain evidence="7 10">DSM 29956</strain>
    </source>
</reference>
<dbReference type="EC" id="1.1.1.28" evidence="8"/>
<dbReference type="OrthoDB" id="9793626at2"/>
<dbReference type="Pfam" id="PF02826">
    <property type="entry name" value="2-Hacid_dh_C"/>
    <property type="match status" value="1"/>
</dbReference>
<accession>A0A1X6Z3R0</accession>
<protein>
    <submittedName>
        <fullName evidence="8">D-lactate dehydrogenase</fullName>
        <ecNumber evidence="8">1.1.1.28</ecNumber>
    </submittedName>
</protein>
<evidence type="ECO:0000256" key="1">
    <source>
        <dbReference type="ARBA" id="ARBA00005854"/>
    </source>
</evidence>
<dbReference type="PANTHER" id="PTHR43026">
    <property type="entry name" value="2-HYDROXYACID DEHYDROGENASE HOMOLOG 1-RELATED"/>
    <property type="match status" value="1"/>
</dbReference>
<evidence type="ECO:0000313" key="8">
    <source>
        <dbReference type="EMBL" id="SLN39526.1"/>
    </source>
</evidence>
<evidence type="ECO:0000256" key="2">
    <source>
        <dbReference type="ARBA" id="ARBA00023002"/>
    </source>
</evidence>
<dbReference type="GO" id="GO:0051287">
    <property type="term" value="F:NAD binding"/>
    <property type="evidence" value="ECO:0007669"/>
    <property type="project" value="InterPro"/>
</dbReference>
<dbReference type="EMBL" id="PYGB01000014">
    <property type="protein sequence ID" value="PSK81835.1"/>
    <property type="molecule type" value="Genomic_DNA"/>
</dbReference>
<organism evidence="8 9">
    <name type="scientific">Limimaricola soesokkakensis</name>
    <dbReference type="NCBI Taxonomy" id="1343159"/>
    <lineage>
        <taxon>Bacteria</taxon>
        <taxon>Pseudomonadati</taxon>
        <taxon>Pseudomonadota</taxon>
        <taxon>Alphaproteobacteria</taxon>
        <taxon>Rhodobacterales</taxon>
        <taxon>Paracoccaceae</taxon>
        <taxon>Limimaricola</taxon>
    </lineage>
</organism>
<dbReference type="InterPro" id="IPR029753">
    <property type="entry name" value="D-isomer_DH_CS"/>
</dbReference>
<dbReference type="RefSeq" id="WP_085895958.1">
    <property type="nucleotide sequence ID" value="NZ_FWFY01000004.1"/>
</dbReference>
<evidence type="ECO:0000256" key="3">
    <source>
        <dbReference type="ARBA" id="ARBA00023027"/>
    </source>
</evidence>
<dbReference type="Gene3D" id="3.40.50.720">
    <property type="entry name" value="NAD(P)-binding Rossmann-like Domain"/>
    <property type="match status" value="2"/>
</dbReference>
<feature type="domain" description="D-isomer specific 2-hydroxyacid dehydrogenase NAD-binding" evidence="6">
    <location>
        <begin position="111"/>
        <end position="298"/>
    </location>
</feature>
<keyword evidence="10" id="KW-1185">Reference proteome</keyword>
<gene>
    <name evidence="8" type="primary">ldhA_1</name>
    <name evidence="7" type="ORF">CLV79_11453</name>
    <name evidence="8" type="ORF">LOS8367_01597</name>
</gene>
<dbReference type="PANTHER" id="PTHR43026:SF1">
    <property type="entry name" value="2-HYDROXYACID DEHYDROGENASE HOMOLOG 1-RELATED"/>
    <property type="match status" value="1"/>
</dbReference>
<dbReference type="Proteomes" id="UP000240624">
    <property type="component" value="Unassembled WGS sequence"/>
</dbReference>
<dbReference type="SUPFAM" id="SSF51735">
    <property type="entry name" value="NAD(P)-binding Rossmann-fold domains"/>
    <property type="match status" value="1"/>
</dbReference>